<feature type="compositionally biased region" description="Basic and acidic residues" evidence="1">
    <location>
        <begin position="414"/>
        <end position="425"/>
    </location>
</feature>
<accession>C3ZJS4</accession>
<organism>
    <name type="scientific">Branchiostoma floridae</name>
    <name type="common">Florida lancelet</name>
    <name type="synonym">Amphioxus</name>
    <dbReference type="NCBI Taxonomy" id="7739"/>
    <lineage>
        <taxon>Eukaryota</taxon>
        <taxon>Metazoa</taxon>
        <taxon>Chordata</taxon>
        <taxon>Cephalochordata</taxon>
        <taxon>Leptocardii</taxon>
        <taxon>Amphioxiformes</taxon>
        <taxon>Branchiostomatidae</taxon>
        <taxon>Branchiostoma</taxon>
    </lineage>
</organism>
<gene>
    <name evidence="2" type="ORF">BRAFLDRAFT_105400</name>
</gene>
<feature type="region of interest" description="Disordered" evidence="1">
    <location>
        <begin position="385"/>
        <end position="439"/>
    </location>
</feature>
<dbReference type="EMBL" id="GG666633">
    <property type="protein sequence ID" value="EEN47209.1"/>
    <property type="molecule type" value="Genomic_DNA"/>
</dbReference>
<protein>
    <submittedName>
        <fullName evidence="2">Uncharacterized protein</fullName>
    </submittedName>
</protein>
<name>C3ZJS4_BRAFL</name>
<evidence type="ECO:0000313" key="2">
    <source>
        <dbReference type="EMBL" id="EEN47209.1"/>
    </source>
</evidence>
<dbReference type="AlphaFoldDB" id="C3ZJS4"/>
<dbReference type="InParanoid" id="C3ZJS4"/>
<proteinExistence type="predicted"/>
<sequence>MNLYTGNVAGVPAGTNVPRNAIIQHVILSERYIAKPHDTKGAGIYADLRTCNLLWEYNPRYPEDFVNSLMTTRDSGLNMDGRVVDTATLISILEQLHRLVPPYEFADMGPVAKAIMTDTLTEKVRREYIDYTTLHAKQSAVHAVMARMRPYGLLNNETITPLTGMCRFKSDVLVHGTVTGTMSLPCLIPVARTLNLQDSIRGVDDSMNLYVAIGPNNELLLGPGSGPGSASRLHIGLRPSTIMQGRRLSKDVTVYDQSYTLAFVFAPASTTDYGVVQEIKSRCCRNTACHNVFPCQWRDIILYKLGRVPVNPHEIEEIVTSDGACVNKISYYTLSIGPGIFSHMWYLRDHDYMVQPLDALIQVKPDPYVPEAIDEETEMIHSLPESQVVQQSTTPQSTATTSQLEAVGNQDVSTQDHGDNNKEEDLTYGPKEGNQQGVPLSQYGDFVREFTQPKSQPQPATRPVPNRLVKVNKNLKRLGDPQSAGKATIKLVPNHHMSFSNNHHLTTPMDPTTILETLESQFQKSSTVPETDQLVGVLLTNVVAWYGRNSHVDMGHLINACKKSPAWQTLLCGLIEQLPGHRDSHLFFDKPDEEGHRLVTLRRTHDIAQTTRFDWGIPNTRLVRQVISAAKHTPCNPMESVWYSSQVQYHSGNLQLSGEEAERRRRLKEVLCYVDNDPVVDMGSSMGTDDSAKIIICFHFKLPRMTSEDERRGSEYMESPEYKSLLTRFHPYS</sequence>
<reference evidence="2" key="1">
    <citation type="journal article" date="2008" name="Nature">
        <title>The amphioxus genome and the evolution of the chordate karyotype.</title>
        <authorList>
            <consortium name="US DOE Joint Genome Institute (JGI-PGF)"/>
            <person name="Putnam N.H."/>
            <person name="Butts T."/>
            <person name="Ferrier D.E.K."/>
            <person name="Furlong R.F."/>
            <person name="Hellsten U."/>
            <person name="Kawashima T."/>
            <person name="Robinson-Rechavi M."/>
            <person name="Shoguchi E."/>
            <person name="Terry A."/>
            <person name="Yu J.-K."/>
            <person name="Benito-Gutierrez E.L."/>
            <person name="Dubchak I."/>
            <person name="Garcia-Fernandez J."/>
            <person name="Gibson-Brown J.J."/>
            <person name="Grigoriev I.V."/>
            <person name="Horton A.C."/>
            <person name="de Jong P.J."/>
            <person name="Jurka J."/>
            <person name="Kapitonov V.V."/>
            <person name="Kohara Y."/>
            <person name="Kuroki Y."/>
            <person name="Lindquist E."/>
            <person name="Lucas S."/>
            <person name="Osoegawa K."/>
            <person name="Pennacchio L.A."/>
            <person name="Salamov A.A."/>
            <person name="Satou Y."/>
            <person name="Sauka-Spengler T."/>
            <person name="Schmutz J."/>
            <person name="Shin-I T."/>
            <person name="Toyoda A."/>
            <person name="Bronner-Fraser M."/>
            <person name="Fujiyama A."/>
            <person name="Holland L.Z."/>
            <person name="Holland P.W.H."/>
            <person name="Satoh N."/>
            <person name="Rokhsar D.S."/>
        </authorList>
    </citation>
    <scope>NUCLEOTIDE SEQUENCE [LARGE SCALE GENOMIC DNA]</scope>
    <source>
        <strain evidence="2">S238N-H82</strain>
        <tissue evidence="2">Testes</tissue>
    </source>
</reference>
<feature type="compositionally biased region" description="Low complexity" evidence="1">
    <location>
        <begin position="386"/>
        <end position="403"/>
    </location>
</feature>
<evidence type="ECO:0000256" key="1">
    <source>
        <dbReference type="SAM" id="MobiDB-lite"/>
    </source>
</evidence>